<sequence length="95" mass="10773">MLRIKCPFCGERDHSEFSYGGDANIIYPDLAASMEAWIEAVYRRENPKGPHRERWQHTDGCRLWLIVERDTLTHEIASVMPANAALASLLDGQSS</sequence>
<dbReference type="Proteomes" id="UP001279642">
    <property type="component" value="Unassembled WGS sequence"/>
</dbReference>
<name>A0ABU5EIQ3_9PROT</name>
<accession>A0ABU5EIQ3</accession>
<dbReference type="Pfam" id="PF04267">
    <property type="entry name" value="SoxD"/>
    <property type="match status" value="1"/>
</dbReference>
<proteinExistence type="predicted"/>
<keyword evidence="2" id="KW-1185">Reference proteome</keyword>
<dbReference type="InterPro" id="IPR038561">
    <property type="entry name" value="SoxD_sf"/>
</dbReference>
<comment type="caution">
    <text evidence="1">The sequence shown here is derived from an EMBL/GenBank/DDBJ whole genome shotgun (WGS) entry which is preliminary data.</text>
</comment>
<dbReference type="InterPro" id="IPR006279">
    <property type="entry name" value="SoxD"/>
</dbReference>
<dbReference type="RefSeq" id="WP_320510332.1">
    <property type="nucleotide sequence ID" value="NZ_JAXCLW010000008.1"/>
</dbReference>
<dbReference type="EMBL" id="JAXCLW010000008">
    <property type="protein sequence ID" value="MDY0885258.1"/>
    <property type="molecule type" value="Genomic_DNA"/>
</dbReference>
<evidence type="ECO:0000313" key="1">
    <source>
        <dbReference type="EMBL" id="MDY0885258.1"/>
    </source>
</evidence>
<organism evidence="1 2">
    <name type="scientific">Dongia soli</name>
    <dbReference type="NCBI Taxonomy" id="600628"/>
    <lineage>
        <taxon>Bacteria</taxon>
        <taxon>Pseudomonadati</taxon>
        <taxon>Pseudomonadota</taxon>
        <taxon>Alphaproteobacteria</taxon>
        <taxon>Rhodospirillales</taxon>
        <taxon>Dongiaceae</taxon>
        <taxon>Dongia</taxon>
    </lineage>
</organism>
<dbReference type="Gene3D" id="3.30.2270.10">
    <property type="entry name" value="Folate-binding superfamily"/>
    <property type="match status" value="1"/>
</dbReference>
<reference evidence="1 2" key="1">
    <citation type="journal article" date="2016" name="Antonie Van Leeuwenhoek">
        <title>Dongia soli sp. nov., isolated from soil from Dokdo, Korea.</title>
        <authorList>
            <person name="Kim D.U."/>
            <person name="Lee H."/>
            <person name="Kim H."/>
            <person name="Kim S.G."/>
            <person name="Ka J.O."/>
        </authorList>
    </citation>
    <scope>NUCLEOTIDE SEQUENCE [LARGE SCALE GENOMIC DNA]</scope>
    <source>
        <strain evidence="1 2">D78</strain>
    </source>
</reference>
<evidence type="ECO:0000313" key="2">
    <source>
        <dbReference type="Proteomes" id="UP001279642"/>
    </source>
</evidence>
<gene>
    <name evidence="1" type="ORF">SMD27_20620</name>
</gene>
<protein>
    <submittedName>
        <fullName evidence="1">Sarcosine oxidase subunit delta</fullName>
    </submittedName>
</protein>